<organism evidence="1 2">
    <name type="scientific">Rhizophagus clarus</name>
    <dbReference type="NCBI Taxonomy" id="94130"/>
    <lineage>
        <taxon>Eukaryota</taxon>
        <taxon>Fungi</taxon>
        <taxon>Fungi incertae sedis</taxon>
        <taxon>Mucoromycota</taxon>
        <taxon>Glomeromycotina</taxon>
        <taxon>Glomeromycetes</taxon>
        <taxon>Glomerales</taxon>
        <taxon>Glomeraceae</taxon>
        <taxon>Rhizophagus</taxon>
    </lineage>
</organism>
<comment type="caution">
    <text evidence="1">The sequence shown here is derived from an EMBL/GenBank/DDBJ whole genome shotgun (WGS) entry which is preliminary data.</text>
</comment>
<accession>A0A8H3M7K2</accession>
<proteinExistence type="predicted"/>
<reference evidence="1" key="1">
    <citation type="submission" date="2019-10" db="EMBL/GenBank/DDBJ databases">
        <title>Conservation and host-specific expression of non-tandemly repeated heterogenous ribosome RNA gene in arbuscular mycorrhizal fungi.</title>
        <authorList>
            <person name="Maeda T."/>
            <person name="Kobayashi Y."/>
            <person name="Nakagawa T."/>
            <person name="Ezawa T."/>
            <person name="Yamaguchi K."/>
            <person name="Bino T."/>
            <person name="Nishimoto Y."/>
            <person name="Shigenobu S."/>
            <person name="Kawaguchi M."/>
        </authorList>
    </citation>
    <scope>NUCLEOTIDE SEQUENCE</scope>
    <source>
        <strain evidence="1">HR1</strain>
    </source>
</reference>
<sequence length="94" mass="11017">MNKVFRIVTDVEELCVMECTLDREGGRHLGHWELYKSGNMQGRPKNLKLRESEFPVFRLVDNNMFTDKLHDPLWNQDYFMESGGLRIRPKTGSG</sequence>
<name>A0A8H3M7K2_9GLOM</name>
<evidence type="ECO:0000313" key="1">
    <source>
        <dbReference type="EMBL" id="GES97933.1"/>
    </source>
</evidence>
<dbReference type="EMBL" id="BLAL01000261">
    <property type="protein sequence ID" value="GES97933.1"/>
    <property type="molecule type" value="Genomic_DNA"/>
</dbReference>
<evidence type="ECO:0000313" key="2">
    <source>
        <dbReference type="Proteomes" id="UP000615446"/>
    </source>
</evidence>
<gene>
    <name evidence="1" type="ORF">RCL2_002449700</name>
</gene>
<dbReference type="AlphaFoldDB" id="A0A8H3M7K2"/>
<protein>
    <submittedName>
        <fullName evidence="1">Uncharacterized protein</fullName>
    </submittedName>
</protein>
<dbReference type="Proteomes" id="UP000615446">
    <property type="component" value="Unassembled WGS sequence"/>
</dbReference>